<protein>
    <submittedName>
        <fullName evidence="3">Uncharacterized protein</fullName>
    </submittedName>
</protein>
<keyword evidence="1" id="KW-0732">Signal</keyword>
<feature type="signal peptide" evidence="1">
    <location>
        <begin position="1"/>
        <end position="22"/>
    </location>
</feature>
<evidence type="ECO:0000313" key="3">
    <source>
        <dbReference type="WBParaSite" id="PDA_v2.g29527.t1"/>
    </source>
</evidence>
<evidence type="ECO:0000256" key="1">
    <source>
        <dbReference type="SAM" id="SignalP"/>
    </source>
</evidence>
<feature type="chain" id="PRO_5037218769" evidence="1">
    <location>
        <begin position="23"/>
        <end position="172"/>
    </location>
</feature>
<keyword evidence="2" id="KW-1185">Reference proteome</keyword>
<accession>A0A914QQ79</accession>
<sequence length="172" mass="19169">MGALNIFSLLFLGAAFIAQSNGAINRFIPMWCVDLHASPGVSTFNSTKDAMQACVESNTCIGFKKTSDNGYQLLRGLTGYTFNETSRDYYLWDKTGGKTFQNQPNELDALILFAIYPNDECPFPFDIVGSLCRGRSGVSREMCYSYPTYMAPQHDGTNCYVLQKQTVINSWA</sequence>
<dbReference type="AlphaFoldDB" id="A0A914QQ79"/>
<reference evidence="3" key="1">
    <citation type="submission" date="2022-11" db="UniProtKB">
        <authorList>
            <consortium name="WormBaseParasite"/>
        </authorList>
    </citation>
    <scope>IDENTIFICATION</scope>
</reference>
<evidence type="ECO:0000313" key="2">
    <source>
        <dbReference type="Proteomes" id="UP000887578"/>
    </source>
</evidence>
<organism evidence="2 3">
    <name type="scientific">Panagrolaimus davidi</name>
    <dbReference type="NCBI Taxonomy" id="227884"/>
    <lineage>
        <taxon>Eukaryota</taxon>
        <taxon>Metazoa</taxon>
        <taxon>Ecdysozoa</taxon>
        <taxon>Nematoda</taxon>
        <taxon>Chromadorea</taxon>
        <taxon>Rhabditida</taxon>
        <taxon>Tylenchina</taxon>
        <taxon>Panagrolaimomorpha</taxon>
        <taxon>Panagrolaimoidea</taxon>
        <taxon>Panagrolaimidae</taxon>
        <taxon>Panagrolaimus</taxon>
    </lineage>
</organism>
<dbReference type="Proteomes" id="UP000887578">
    <property type="component" value="Unplaced"/>
</dbReference>
<name>A0A914QQ79_9BILA</name>
<proteinExistence type="predicted"/>
<dbReference type="WBParaSite" id="PDA_v2.g29527.t1">
    <property type="protein sequence ID" value="PDA_v2.g29527.t1"/>
    <property type="gene ID" value="PDA_v2.g29527"/>
</dbReference>